<evidence type="ECO:0000259" key="1">
    <source>
        <dbReference type="Pfam" id="PF10727"/>
    </source>
</evidence>
<dbReference type="InterPro" id="IPR019665">
    <property type="entry name" value="OxRdtase/DH_put_Rossmann_dom"/>
</dbReference>
<dbReference type="Gene3D" id="3.40.50.720">
    <property type="entry name" value="NAD(P)-binding Rossmann-like Domain"/>
    <property type="match status" value="1"/>
</dbReference>
<feature type="domain" description="Putative oxidoreductase/dehydrogenase Rossmann-like" evidence="1">
    <location>
        <begin position="12"/>
        <end position="134"/>
    </location>
</feature>
<dbReference type="Proteomes" id="UP000317998">
    <property type="component" value="Unassembled WGS sequence"/>
</dbReference>
<dbReference type="AlphaFoldDB" id="A0A542Y1M9"/>
<evidence type="ECO:0000313" key="4">
    <source>
        <dbReference type="Proteomes" id="UP000317998"/>
    </source>
</evidence>
<reference evidence="3 4" key="1">
    <citation type="submission" date="2019-06" db="EMBL/GenBank/DDBJ databases">
        <title>Sequencing the genomes of 1000 actinobacteria strains.</title>
        <authorList>
            <person name="Klenk H.-P."/>
        </authorList>
    </citation>
    <scope>NUCLEOTIDE SEQUENCE [LARGE SCALE GENOMIC DNA]</scope>
    <source>
        <strain evidence="3 4">DSM 26477</strain>
    </source>
</reference>
<proteinExistence type="predicted"/>
<comment type="caution">
    <text evidence="3">The sequence shown here is derived from an EMBL/GenBank/DDBJ whole genome shotgun (WGS) entry which is preliminary data.</text>
</comment>
<gene>
    <name evidence="3" type="ORF">FB562_2566</name>
</gene>
<dbReference type="Pfam" id="PF10728">
    <property type="entry name" value="DUF2520"/>
    <property type="match status" value="1"/>
</dbReference>
<keyword evidence="4" id="KW-1185">Reference proteome</keyword>
<dbReference type="InterPro" id="IPR036291">
    <property type="entry name" value="NAD(P)-bd_dom_sf"/>
</dbReference>
<evidence type="ECO:0000259" key="2">
    <source>
        <dbReference type="Pfam" id="PF10728"/>
    </source>
</evidence>
<feature type="domain" description="DUF2520" evidence="2">
    <location>
        <begin position="152"/>
        <end position="239"/>
    </location>
</feature>
<dbReference type="InterPro" id="IPR018931">
    <property type="entry name" value="DUF2520"/>
</dbReference>
<name>A0A542Y1M9_9MICO</name>
<evidence type="ECO:0000313" key="3">
    <source>
        <dbReference type="EMBL" id="TQL41979.1"/>
    </source>
</evidence>
<dbReference type="PANTHER" id="PTHR40459:SF1">
    <property type="entry name" value="CONSERVED HYPOTHETICAL ALANINE AND LEUCINE RICH PROTEIN"/>
    <property type="match status" value="1"/>
</dbReference>
<dbReference type="PANTHER" id="PTHR40459">
    <property type="entry name" value="CONSERVED HYPOTHETICAL ALANINE AND LEUCINE RICH PROTEIN"/>
    <property type="match status" value="1"/>
</dbReference>
<dbReference type="EMBL" id="VFOM01000004">
    <property type="protein sequence ID" value="TQL41979.1"/>
    <property type="molecule type" value="Genomic_DNA"/>
</dbReference>
<dbReference type="SUPFAM" id="SSF51735">
    <property type="entry name" value="NAD(P)-binding Rossmann-fold domains"/>
    <property type="match status" value="1"/>
</dbReference>
<dbReference type="Pfam" id="PF10727">
    <property type="entry name" value="Rossmann-like"/>
    <property type="match status" value="1"/>
</dbReference>
<organism evidence="3 4">
    <name type="scientific">Homoserinimonas aerilata</name>
    <dbReference type="NCBI Taxonomy" id="1162970"/>
    <lineage>
        <taxon>Bacteria</taxon>
        <taxon>Bacillati</taxon>
        <taxon>Actinomycetota</taxon>
        <taxon>Actinomycetes</taxon>
        <taxon>Micrococcales</taxon>
        <taxon>Microbacteriaceae</taxon>
        <taxon>Homoserinimonas</taxon>
    </lineage>
</organism>
<accession>A0A542Y1M9</accession>
<dbReference type="OrthoDB" id="8650434at2"/>
<dbReference type="RefSeq" id="WP_141881670.1">
    <property type="nucleotide sequence ID" value="NZ_VFOM01000004.1"/>
</dbReference>
<sequence>MSFGSPELGRPETRSGRLGIGIIGAGRVGPVLGAALAGAGHALVGISALSPESRDRAEVMLPGAPILDVATIVERSELVILAVPDAELPGLVAGLAETGAWVPGQLVMHTAPGFGVSVLQPALAAGAIPLAIHPALAFTGTSVDLVRLRDAFCAVTAPAPVLPIGQALVVEMGAEPIVVEERDRAAYAEAIATAAGFSSAIVEQAIGLLRGIGVDEPGGVLAPLVRSAVENALTAGAASSFDAPPLGEDEP</sequence>
<protein>
    <submittedName>
        <fullName evidence="3">Putative short-subunit dehydrogenase-like oxidoreductase (DUF2520 family)</fullName>
    </submittedName>
</protein>